<comment type="caution">
    <text evidence="3">The sequence shown here is derived from an EMBL/GenBank/DDBJ whole genome shotgun (WGS) entry which is preliminary data.</text>
</comment>
<organism evidence="3 4">
    <name type="scientific">Herbiconiux daphne</name>
    <dbReference type="NCBI Taxonomy" id="2970914"/>
    <lineage>
        <taxon>Bacteria</taxon>
        <taxon>Bacillati</taxon>
        <taxon>Actinomycetota</taxon>
        <taxon>Actinomycetes</taxon>
        <taxon>Micrococcales</taxon>
        <taxon>Microbacteriaceae</taxon>
        <taxon>Herbiconiux</taxon>
    </lineage>
</organism>
<keyword evidence="3" id="KW-0255">Endonuclease</keyword>
<feature type="domain" description="HNH" evidence="2">
    <location>
        <begin position="42"/>
        <end position="70"/>
    </location>
</feature>
<dbReference type="Gene3D" id="1.10.30.50">
    <property type="match status" value="1"/>
</dbReference>
<protein>
    <submittedName>
        <fullName evidence="3">HNH endonuclease</fullName>
    </submittedName>
</protein>
<evidence type="ECO:0000313" key="3">
    <source>
        <dbReference type="EMBL" id="MCS5733791.1"/>
    </source>
</evidence>
<gene>
    <name evidence="3" type="ORF">N1032_08570</name>
</gene>
<proteinExistence type="predicted"/>
<feature type="region of interest" description="Disordered" evidence="1">
    <location>
        <begin position="73"/>
        <end position="121"/>
    </location>
</feature>
<name>A0ABT2H1I0_9MICO</name>
<sequence>MSGWQDSNRLAELPPDWRSTRLRIMDRDRWRYAHIRTDTNRRCGLPARDVDHITPHAGGGTDDDNLQALCDWHPGRKSGAEGGRASGRARAAEKATAEPPHPGLLPVSTPASPLSEDPRPF</sequence>
<dbReference type="RefSeq" id="WP_259538610.1">
    <property type="nucleotide sequence ID" value="NZ_JANLCJ010000002.1"/>
</dbReference>
<keyword evidence="3" id="KW-0540">Nuclease</keyword>
<dbReference type="Pfam" id="PF01844">
    <property type="entry name" value="HNH"/>
    <property type="match status" value="1"/>
</dbReference>
<keyword evidence="3" id="KW-0378">Hydrolase</keyword>
<evidence type="ECO:0000313" key="4">
    <source>
        <dbReference type="Proteomes" id="UP001165586"/>
    </source>
</evidence>
<reference evidence="3" key="1">
    <citation type="submission" date="2022-08" db="EMBL/GenBank/DDBJ databases">
        <authorList>
            <person name="Deng Y."/>
            <person name="Han X.-F."/>
            <person name="Zhang Y.-Q."/>
        </authorList>
    </citation>
    <scope>NUCLEOTIDE SEQUENCE</scope>
    <source>
        <strain evidence="3">CPCC 203386</strain>
    </source>
</reference>
<evidence type="ECO:0000259" key="2">
    <source>
        <dbReference type="Pfam" id="PF01844"/>
    </source>
</evidence>
<keyword evidence="4" id="KW-1185">Reference proteome</keyword>
<dbReference type="EMBL" id="JANLCJ010000002">
    <property type="protein sequence ID" value="MCS5733791.1"/>
    <property type="molecule type" value="Genomic_DNA"/>
</dbReference>
<dbReference type="GO" id="GO:0004519">
    <property type="term" value="F:endonuclease activity"/>
    <property type="evidence" value="ECO:0007669"/>
    <property type="project" value="UniProtKB-KW"/>
</dbReference>
<dbReference type="InterPro" id="IPR002711">
    <property type="entry name" value="HNH"/>
</dbReference>
<dbReference type="InterPro" id="IPR003615">
    <property type="entry name" value="HNH_nuc"/>
</dbReference>
<dbReference type="Proteomes" id="UP001165586">
    <property type="component" value="Unassembled WGS sequence"/>
</dbReference>
<dbReference type="CDD" id="cd00085">
    <property type="entry name" value="HNHc"/>
    <property type="match status" value="1"/>
</dbReference>
<evidence type="ECO:0000256" key="1">
    <source>
        <dbReference type="SAM" id="MobiDB-lite"/>
    </source>
</evidence>
<accession>A0ABT2H1I0</accession>